<dbReference type="EnsemblPlants" id="LPERR08G16180.1">
    <property type="protein sequence ID" value="LPERR08G16180.1"/>
    <property type="gene ID" value="LPERR08G16180"/>
</dbReference>
<reference evidence="1" key="3">
    <citation type="submission" date="2015-04" db="UniProtKB">
        <authorList>
            <consortium name="EnsemblPlants"/>
        </authorList>
    </citation>
    <scope>IDENTIFICATION</scope>
</reference>
<protein>
    <submittedName>
        <fullName evidence="1">Uncharacterized protein</fullName>
    </submittedName>
</protein>
<dbReference type="HOGENOM" id="CLU_2641688_0_0_1"/>
<evidence type="ECO:0000313" key="2">
    <source>
        <dbReference type="Proteomes" id="UP000032180"/>
    </source>
</evidence>
<evidence type="ECO:0000313" key="1">
    <source>
        <dbReference type="EnsemblPlants" id="LPERR08G16180.1"/>
    </source>
</evidence>
<sequence>MDQFITIKASTIVAHACEGKGREEGAVAPASGSARADGGNCSSSPADAALSGRAGSSVSLVYIDQNLCCATHYTPGS</sequence>
<reference evidence="1 2" key="1">
    <citation type="submission" date="2012-08" db="EMBL/GenBank/DDBJ databases">
        <title>Oryza genome evolution.</title>
        <authorList>
            <person name="Wing R.A."/>
        </authorList>
    </citation>
    <scope>NUCLEOTIDE SEQUENCE</scope>
</reference>
<reference evidence="2" key="2">
    <citation type="submission" date="2013-12" db="EMBL/GenBank/DDBJ databases">
        <authorList>
            <person name="Yu Y."/>
            <person name="Lee S."/>
            <person name="de Baynast K."/>
            <person name="Wissotski M."/>
            <person name="Liu L."/>
            <person name="Talag J."/>
            <person name="Goicoechea J."/>
            <person name="Angelova A."/>
            <person name="Jetty R."/>
            <person name="Kudrna D."/>
            <person name="Golser W."/>
            <person name="Rivera L."/>
            <person name="Zhang J."/>
            <person name="Wing R."/>
        </authorList>
    </citation>
    <scope>NUCLEOTIDE SEQUENCE</scope>
</reference>
<dbReference type="Gramene" id="LPERR08G16180.1">
    <property type="protein sequence ID" value="LPERR08G16180.1"/>
    <property type="gene ID" value="LPERR08G16180"/>
</dbReference>
<accession>A0A0D9X9C5</accession>
<dbReference type="Proteomes" id="UP000032180">
    <property type="component" value="Chromosome 8"/>
</dbReference>
<name>A0A0D9X9C5_9ORYZ</name>
<organism evidence="1 2">
    <name type="scientific">Leersia perrieri</name>
    <dbReference type="NCBI Taxonomy" id="77586"/>
    <lineage>
        <taxon>Eukaryota</taxon>
        <taxon>Viridiplantae</taxon>
        <taxon>Streptophyta</taxon>
        <taxon>Embryophyta</taxon>
        <taxon>Tracheophyta</taxon>
        <taxon>Spermatophyta</taxon>
        <taxon>Magnoliopsida</taxon>
        <taxon>Liliopsida</taxon>
        <taxon>Poales</taxon>
        <taxon>Poaceae</taxon>
        <taxon>BOP clade</taxon>
        <taxon>Oryzoideae</taxon>
        <taxon>Oryzeae</taxon>
        <taxon>Oryzinae</taxon>
        <taxon>Leersia</taxon>
    </lineage>
</organism>
<proteinExistence type="predicted"/>
<keyword evidence="2" id="KW-1185">Reference proteome</keyword>
<dbReference type="AlphaFoldDB" id="A0A0D9X9C5"/>